<keyword evidence="3" id="KW-1185">Reference proteome</keyword>
<accession>A0A432LD35</accession>
<comment type="caution">
    <text evidence="2">The sequence shown here is derived from an EMBL/GenBank/DDBJ whole genome shotgun (WGS) entry which is preliminary data.</text>
</comment>
<protein>
    <submittedName>
        <fullName evidence="2">Uncharacterized protein</fullName>
    </submittedName>
</protein>
<evidence type="ECO:0000313" key="2">
    <source>
        <dbReference type="EMBL" id="RUL54060.1"/>
    </source>
</evidence>
<keyword evidence="1" id="KW-0472">Membrane</keyword>
<evidence type="ECO:0000313" key="3">
    <source>
        <dbReference type="Proteomes" id="UP000287910"/>
    </source>
</evidence>
<reference evidence="2 3" key="1">
    <citation type="submission" date="2018-12" db="EMBL/GenBank/DDBJ databases">
        <title>Lysinibacillus antri sp. nov., isolated from a cave soil.</title>
        <authorList>
            <person name="Narsing Rao M.P."/>
            <person name="Zhang H."/>
            <person name="Dong Z.-Y."/>
            <person name="Niu X.-K."/>
            <person name="Zhang K."/>
            <person name="Fang B.-Z."/>
            <person name="Kang Y.-Q."/>
            <person name="Xiao M."/>
            <person name="Li W.-J."/>
        </authorList>
    </citation>
    <scope>NUCLEOTIDE SEQUENCE [LARGE SCALE GENOMIC DNA]</scope>
    <source>
        <strain evidence="2 3">SYSU K30002</strain>
    </source>
</reference>
<dbReference type="EMBL" id="RYYR01000008">
    <property type="protein sequence ID" value="RUL54060.1"/>
    <property type="molecule type" value="Genomic_DNA"/>
</dbReference>
<dbReference type="AlphaFoldDB" id="A0A432LD35"/>
<keyword evidence="1" id="KW-0812">Transmembrane</keyword>
<keyword evidence="1" id="KW-1133">Transmembrane helix</keyword>
<dbReference type="Proteomes" id="UP000287910">
    <property type="component" value="Unassembled WGS sequence"/>
</dbReference>
<sequence length="103" mass="11891">MDVIFTVLSFVGVIIYFQIKDSKALTNLNIMQRIGVLMSFLITTIIIECCIYYGTSFLTEHIQNGFLLWIIRVVVIIITLWLAVFILNYILQKITKGIFPKIT</sequence>
<feature type="transmembrane region" description="Helical" evidence="1">
    <location>
        <begin position="66"/>
        <end position="91"/>
    </location>
</feature>
<proteinExistence type="predicted"/>
<evidence type="ECO:0000256" key="1">
    <source>
        <dbReference type="SAM" id="Phobius"/>
    </source>
</evidence>
<dbReference type="RefSeq" id="WP_126658643.1">
    <property type="nucleotide sequence ID" value="NZ_RYYR01000008.1"/>
</dbReference>
<feature type="transmembrane region" description="Helical" evidence="1">
    <location>
        <begin position="34"/>
        <end position="54"/>
    </location>
</feature>
<gene>
    <name evidence="2" type="ORF">EK386_08020</name>
</gene>
<name>A0A432LD35_9BACI</name>
<organism evidence="2 3">
    <name type="scientific">Lysinibacillus antri</name>
    <dbReference type="NCBI Taxonomy" id="2498145"/>
    <lineage>
        <taxon>Bacteria</taxon>
        <taxon>Bacillati</taxon>
        <taxon>Bacillota</taxon>
        <taxon>Bacilli</taxon>
        <taxon>Bacillales</taxon>
        <taxon>Bacillaceae</taxon>
        <taxon>Lysinibacillus</taxon>
    </lineage>
</organism>